<gene>
    <name evidence="1" type="ORF">N8I77_011843</name>
</gene>
<keyword evidence="2" id="KW-1185">Reference proteome</keyword>
<comment type="caution">
    <text evidence="1">The sequence shown here is derived from an EMBL/GenBank/DDBJ whole genome shotgun (WGS) entry which is preliminary data.</text>
</comment>
<protein>
    <submittedName>
        <fullName evidence="1">Uncharacterized protein</fullName>
    </submittedName>
</protein>
<dbReference type="EMBL" id="JAUJFL010000008">
    <property type="protein sequence ID" value="KAK2598425.1"/>
    <property type="molecule type" value="Genomic_DNA"/>
</dbReference>
<name>A0AAD9VXU7_PHOAM</name>
<evidence type="ECO:0000313" key="2">
    <source>
        <dbReference type="Proteomes" id="UP001265746"/>
    </source>
</evidence>
<dbReference type="AlphaFoldDB" id="A0AAD9VXU7"/>
<organism evidence="1 2">
    <name type="scientific">Phomopsis amygdali</name>
    <name type="common">Fusicoccum amygdali</name>
    <dbReference type="NCBI Taxonomy" id="1214568"/>
    <lineage>
        <taxon>Eukaryota</taxon>
        <taxon>Fungi</taxon>
        <taxon>Dikarya</taxon>
        <taxon>Ascomycota</taxon>
        <taxon>Pezizomycotina</taxon>
        <taxon>Sordariomycetes</taxon>
        <taxon>Sordariomycetidae</taxon>
        <taxon>Diaporthales</taxon>
        <taxon>Diaporthaceae</taxon>
        <taxon>Diaporthe</taxon>
    </lineage>
</organism>
<evidence type="ECO:0000313" key="1">
    <source>
        <dbReference type="EMBL" id="KAK2598425.1"/>
    </source>
</evidence>
<sequence>MGPRKSQVVYIWTCRYNESYHSATGTAVTTSSNNRRNTHEADADRRLIYITDIDSWCMLAIVSTVPSLQAAFLRDFVYRHIEFKTHVGVQVPTSGFQNFALEFHLPFYACKKGPELVKDQRLKTNQKPLRRTGDLQFLKLAPFQTDASGLDDCIYEAQISVLVTGVDHWSWTAFAFVDTYYKGPENQESVEHYLEQVQYGARLDPLTEGQYYAEPPVWRPREYFLRVLESRVKQVKREWHNTVFRILQRIEPQTHDDLLSEPEHRQGHVLDRDTQIFFDKTIRLLQQMSYLISLTVDAWMRFMNVELAYFTNLENLPGKQRTPIMLISEINKEVEDLLVLRKNLDHQRDLLYGLSQKVR</sequence>
<dbReference type="Proteomes" id="UP001265746">
    <property type="component" value="Unassembled WGS sequence"/>
</dbReference>
<accession>A0AAD9VXU7</accession>
<reference evidence="1" key="1">
    <citation type="submission" date="2023-06" db="EMBL/GenBank/DDBJ databases">
        <authorList>
            <person name="Noh H."/>
        </authorList>
    </citation>
    <scope>NUCLEOTIDE SEQUENCE</scope>
    <source>
        <strain evidence="1">DUCC20226</strain>
    </source>
</reference>
<proteinExistence type="predicted"/>